<feature type="transmembrane region" description="Helical" evidence="6">
    <location>
        <begin position="360"/>
        <end position="378"/>
    </location>
</feature>
<keyword evidence="4 6" id="KW-1133">Transmembrane helix</keyword>
<comment type="caution">
    <text evidence="8">The sequence shown here is derived from an EMBL/GenBank/DDBJ whole genome shotgun (WGS) entry which is preliminary data.</text>
</comment>
<protein>
    <submittedName>
        <fullName evidence="8">MFS-type transporter EfpA</fullName>
    </submittedName>
</protein>
<comment type="subcellular location">
    <subcellularLocation>
        <location evidence="1">Cell membrane</location>
        <topology evidence="1">Multi-pass membrane protein</topology>
    </subcellularLocation>
</comment>
<feature type="transmembrane region" description="Helical" evidence="6">
    <location>
        <begin position="20"/>
        <end position="43"/>
    </location>
</feature>
<dbReference type="Pfam" id="PF07690">
    <property type="entry name" value="MFS_1"/>
    <property type="match status" value="2"/>
</dbReference>
<accession>A0A9X1VCD4</accession>
<gene>
    <name evidence="8" type="primary">efpA</name>
    <name evidence="8" type="ORF">MM817_02997</name>
</gene>
<keyword evidence="2" id="KW-0813">Transport</keyword>
<keyword evidence="9" id="KW-1185">Reference proteome</keyword>
<dbReference type="AlphaFoldDB" id="A0A9X1VCD4"/>
<dbReference type="GO" id="GO:0005886">
    <property type="term" value="C:plasma membrane"/>
    <property type="evidence" value="ECO:0007669"/>
    <property type="project" value="UniProtKB-SubCell"/>
</dbReference>
<sequence length="460" mass="49562">MWSRSMEPKEPLSFSRRNLLLLTVMMGTILVPINSTMISIGLTSMAQDLHVSIASIAWLVTIYLLIMASIQPLSGKLNDTWGRKRTFIAGASLFLVASVGCIASDQLLWLIVFRAIQAMGGAVMYPAATALIRVNTSDRGMTHAFGILSLVTGLGAAVGPLLGAALIGLGSWRWLFGVNVPVMLACIALAFVAVPESHGKRTRIDWGGSGLLLGVLLGGVLMLTGEVQVSVYAVIGWTLLVGWFALRQKKTEYPLIPFVFFRKVRFTVGNVSILLSNFVMYATILTLPIFLRQRQDMSLQEIGLLLLVFSISMSVCSWLGSAAATRVGKPALIGLGFGMNIVSSMFYWLILRVWMVQDAWIFSALLIFGGASAGVGIVSMQTMSLESVPREDAGSASGIYSTFRYVGSILSSVAVALFYHQVDVIFFAMASLSAIGALLIVVTQVIEQVGVRSSVVDDKA</sequence>
<evidence type="ECO:0000256" key="6">
    <source>
        <dbReference type="SAM" id="Phobius"/>
    </source>
</evidence>
<dbReference type="InterPro" id="IPR020846">
    <property type="entry name" value="MFS_dom"/>
</dbReference>
<dbReference type="GO" id="GO:0022857">
    <property type="term" value="F:transmembrane transporter activity"/>
    <property type="evidence" value="ECO:0007669"/>
    <property type="project" value="InterPro"/>
</dbReference>
<dbReference type="EMBL" id="JALBUF010000022">
    <property type="protein sequence ID" value="MCI0184700.1"/>
    <property type="molecule type" value="Genomic_DNA"/>
</dbReference>
<feature type="transmembrane region" description="Helical" evidence="6">
    <location>
        <begin position="267"/>
        <end position="290"/>
    </location>
</feature>
<dbReference type="PANTHER" id="PTHR42718">
    <property type="entry name" value="MAJOR FACILITATOR SUPERFAMILY MULTIDRUG TRANSPORTER MFSC"/>
    <property type="match status" value="1"/>
</dbReference>
<evidence type="ECO:0000256" key="2">
    <source>
        <dbReference type="ARBA" id="ARBA00022448"/>
    </source>
</evidence>
<name>A0A9X1VCD4_9BACL</name>
<evidence type="ECO:0000256" key="5">
    <source>
        <dbReference type="ARBA" id="ARBA00023136"/>
    </source>
</evidence>
<dbReference type="Gene3D" id="1.20.1720.10">
    <property type="entry name" value="Multidrug resistance protein D"/>
    <property type="match status" value="1"/>
</dbReference>
<dbReference type="InterPro" id="IPR036259">
    <property type="entry name" value="MFS_trans_sf"/>
</dbReference>
<feature type="transmembrane region" description="Helical" evidence="6">
    <location>
        <begin position="229"/>
        <end position="246"/>
    </location>
</feature>
<feature type="transmembrane region" description="Helical" evidence="6">
    <location>
        <begin position="206"/>
        <end position="223"/>
    </location>
</feature>
<evidence type="ECO:0000313" key="9">
    <source>
        <dbReference type="Proteomes" id="UP001139263"/>
    </source>
</evidence>
<evidence type="ECO:0000256" key="1">
    <source>
        <dbReference type="ARBA" id="ARBA00004651"/>
    </source>
</evidence>
<dbReference type="SUPFAM" id="SSF103473">
    <property type="entry name" value="MFS general substrate transporter"/>
    <property type="match status" value="1"/>
</dbReference>
<dbReference type="CDD" id="cd17321">
    <property type="entry name" value="MFS_MMR_MDR_like"/>
    <property type="match status" value="1"/>
</dbReference>
<keyword evidence="5 6" id="KW-0472">Membrane</keyword>
<dbReference type="PANTHER" id="PTHR42718:SF49">
    <property type="entry name" value="EXPORT PROTEIN"/>
    <property type="match status" value="1"/>
</dbReference>
<feature type="transmembrane region" description="Helical" evidence="6">
    <location>
        <begin position="399"/>
        <end position="419"/>
    </location>
</feature>
<dbReference type="InterPro" id="IPR011701">
    <property type="entry name" value="MFS"/>
</dbReference>
<evidence type="ECO:0000256" key="3">
    <source>
        <dbReference type="ARBA" id="ARBA00022692"/>
    </source>
</evidence>
<organism evidence="8 9">
    <name type="scientific">Sulfoacidibacillus ferrooxidans</name>
    <dbReference type="NCBI Taxonomy" id="2005001"/>
    <lineage>
        <taxon>Bacteria</taxon>
        <taxon>Bacillati</taxon>
        <taxon>Bacillota</taxon>
        <taxon>Bacilli</taxon>
        <taxon>Bacillales</taxon>
        <taxon>Alicyclobacillaceae</taxon>
        <taxon>Sulfoacidibacillus</taxon>
    </lineage>
</organism>
<feature type="transmembrane region" description="Helical" evidence="6">
    <location>
        <begin position="302"/>
        <end position="320"/>
    </location>
</feature>
<feature type="transmembrane region" description="Helical" evidence="6">
    <location>
        <begin position="87"/>
        <end position="109"/>
    </location>
</feature>
<dbReference type="PROSITE" id="PS50850">
    <property type="entry name" value="MFS"/>
    <property type="match status" value="1"/>
</dbReference>
<evidence type="ECO:0000256" key="4">
    <source>
        <dbReference type="ARBA" id="ARBA00022989"/>
    </source>
</evidence>
<feature type="transmembrane region" description="Helical" evidence="6">
    <location>
        <begin position="174"/>
        <end position="194"/>
    </location>
</feature>
<feature type="transmembrane region" description="Helical" evidence="6">
    <location>
        <begin position="425"/>
        <end position="446"/>
    </location>
</feature>
<reference evidence="8" key="1">
    <citation type="submission" date="2022-03" db="EMBL/GenBank/DDBJ databases">
        <title>Draft Genome Sequence of Firmicute Strain S0AB, a Heterotrophic Iron/Sulfur-Oxidizing Extreme Acidophile.</title>
        <authorList>
            <person name="Vergara E."/>
            <person name="Pakostova E."/>
            <person name="Johnson D.B."/>
            <person name="Holmes D.S."/>
        </authorList>
    </citation>
    <scope>NUCLEOTIDE SEQUENCE</scope>
    <source>
        <strain evidence="8">S0AB</strain>
    </source>
</reference>
<feature type="transmembrane region" description="Helical" evidence="6">
    <location>
        <begin position="144"/>
        <end position="168"/>
    </location>
</feature>
<proteinExistence type="predicted"/>
<dbReference type="Gene3D" id="1.20.1250.20">
    <property type="entry name" value="MFS general substrate transporter like domains"/>
    <property type="match status" value="1"/>
</dbReference>
<evidence type="ECO:0000259" key="7">
    <source>
        <dbReference type="PROSITE" id="PS50850"/>
    </source>
</evidence>
<feature type="transmembrane region" description="Helical" evidence="6">
    <location>
        <begin position="49"/>
        <end position="66"/>
    </location>
</feature>
<feature type="transmembrane region" description="Helical" evidence="6">
    <location>
        <begin position="332"/>
        <end position="354"/>
    </location>
</feature>
<feature type="domain" description="Major facilitator superfamily (MFS) profile" evidence="7">
    <location>
        <begin position="20"/>
        <end position="448"/>
    </location>
</feature>
<feature type="transmembrane region" description="Helical" evidence="6">
    <location>
        <begin position="115"/>
        <end position="132"/>
    </location>
</feature>
<evidence type="ECO:0000313" key="8">
    <source>
        <dbReference type="EMBL" id="MCI0184700.1"/>
    </source>
</evidence>
<keyword evidence="3 6" id="KW-0812">Transmembrane</keyword>
<dbReference type="Proteomes" id="UP001139263">
    <property type="component" value="Unassembled WGS sequence"/>
</dbReference>